<evidence type="ECO:0000256" key="1">
    <source>
        <dbReference type="ARBA" id="ARBA00023015"/>
    </source>
</evidence>
<feature type="transmembrane region" description="Helical" evidence="4">
    <location>
        <begin position="6"/>
        <end position="29"/>
    </location>
</feature>
<feature type="domain" description="HTH araC/xylS-type" evidence="5">
    <location>
        <begin position="290"/>
        <end position="394"/>
    </location>
</feature>
<feature type="transmembrane region" description="Helical" evidence="4">
    <location>
        <begin position="102"/>
        <end position="120"/>
    </location>
</feature>
<gene>
    <name evidence="6" type="ORF">SAMN05444682_107247</name>
</gene>
<proteinExistence type="predicted"/>
<evidence type="ECO:0000313" key="6">
    <source>
        <dbReference type="EMBL" id="SFJ10255.1"/>
    </source>
</evidence>
<evidence type="ECO:0000313" key="7">
    <source>
        <dbReference type="Proteomes" id="UP000198670"/>
    </source>
</evidence>
<protein>
    <submittedName>
        <fullName evidence="6">Helix-turn-helix domain-containing protein</fullName>
    </submittedName>
</protein>
<dbReference type="InterPro" id="IPR018062">
    <property type="entry name" value="HTH_AraC-typ_CS"/>
</dbReference>
<reference evidence="6 7" key="1">
    <citation type="submission" date="2016-10" db="EMBL/GenBank/DDBJ databases">
        <authorList>
            <person name="de Groot N.N."/>
        </authorList>
    </citation>
    <scope>NUCLEOTIDE SEQUENCE [LARGE SCALE GENOMIC DNA]</scope>
    <source>
        <strain evidence="6 7">RK1</strain>
    </source>
</reference>
<dbReference type="PROSITE" id="PS01124">
    <property type="entry name" value="HTH_ARAC_FAMILY_2"/>
    <property type="match status" value="1"/>
</dbReference>
<evidence type="ECO:0000256" key="3">
    <source>
        <dbReference type="ARBA" id="ARBA00023163"/>
    </source>
</evidence>
<dbReference type="SUPFAM" id="SSF46689">
    <property type="entry name" value="Homeodomain-like"/>
    <property type="match status" value="1"/>
</dbReference>
<dbReference type="PANTHER" id="PTHR43280:SF29">
    <property type="entry name" value="ARAC-FAMILY TRANSCRIPTIONAL REGULATOR"/>
    <property type="match status" value="1"/>
</dbReference>
<dbReference type="SMART" id="SM00342">
    <property type="entry name" value="HTH_ARAC"/>
    <property type="match status" value="1"/>
</dbReference>
<keyword evidence="2" id="KW-0238">DNA-binding</keyword>
<keyword evidence="4" id="KW-0472">Membrane</keyword>
<dbReference type="InterPro" id="IPR009057">
    <property type="entry name" value="Homeodomain-like_sf"/>
</dbReference>
<keyword evidence="7" id="KW-1185">Reference proteome</keyword>
<dbReference type="Proteomes" id="UP000198670">
    <property type="component" value="Unassembled WGS sequence"/>
</dbReference>
<evidence type="ECO:0000259" key="5">
    <source>
        <dbReference type="PROSITE" id="PS01124"/>
    </source>
</evidence>
<dbReference type="STRING" id="1477437.SAMN05444682_107247"/>
<keyword evidence="4" id="KW-0812">Transmembrane</keyword>
<keyword evidence="1" id="KW-0805">Transcription regulation</keyword>
<dbReference type="PANTHER" id="PTHR43280">
    <property type="entry name" value="ARAC-FAMILY TRANSCRIPTIONAL REGULATOR"/>
    <property type="match status" value="1"/>
</dbReference>
<name>A0A1I3NM21_9SPHI</name>
<dbReference type="GO" id="GO:0003700">
    <property type="term" value="F:DNA-binding transcription factor activity"/>
    <property type="evidence" value="ECO:0007669"/>
    <property type="project" value="InterPro"/>
</dbReference>
<feature type="transmembrane region" description="Helical" evidence="4">
    <location>
        <begin position="186"/>
        <end position="209"/>
    </location>
</feature>
<evidence type="ECO:0000256" key="2">
    <source>
        <dbReference type="ARBA" id="ARBA00023125"/>
    </source>
</evidence>
<dbReference type="EMBL" id="FOQO01000007">
    <property type="protein sequence ID" value="SFJ10255.1"/>
    <property type="molecule type" value="Genomic_DNA"/>
</dbReference>
<feature type="transmembrane region" description="Helical" evidence="4">
    <location>
        <begin position="66"/>
        <end position="90"/>
    </location>
</feature>
<accession>A0A1I3NM21</accession>
<dbReference type="Gene3D" id="1.10.10.60">
    <property type="entry name" value="Homeodomain-like"/>
    <property type="match status" value="1"/>
</dbReference>
<keyword evidence="4" id="KW-1133">Transmembrane helix</keyword>
<dbReference type="InterPro" id="IPR018060">
    <property type="entry name" value="HTH_AraC"/>
</dbReference>
<feature type="transmembrane region" description="Helical" evidence="4">
    <location>
        <begin position="215"/>
        <end position="234"/>
    </location>
</feature>
<dbReference type="GO" id="GO:0043565">
    <property type="term" value="F:sequence-specific DNA binding"/>
    <property type="evidence" value="ECO:0007669"/>
    <property type="project" value="InterPro"/>
</dbReference>
<dbReference type="AlphaFoldDB" id="A0A1I3NM21"/>
<dbReference type="OrthoDB" id="9779074at2"/>
<keyword evidence="3" id="KW-0804">Transcription</keyword>
<dbReference type="Pfam" id="PF12833">
    <property type="entry name" value="HTH_18"/>
    <property type="match status" value="1"/>
</dbReference>
<sequence length="400" mass="45628">MVQVPNAALLHVNLLAIFVLLILIFSLVFRKNNVKANVLLGLLLFYTVSTISLNVISIFLHQPRLLFLNAINAAINFTFGPVLLSYLAFIQGKSSSWLIKDFRHFIPALLALFCSFYYLAASDGQSMGLMKQMHAGEDPLSNTLAALLLLHFGLYVFRGWKSVTDYRDKATELGVDGIEASVKWQIAFIQCLSVMMLLLLLAYLLPVLIWGKAHVYSDLLAVPLISLFTYIFIINKGLSYHVIYNKQQYQDFFDTVTPLNQFMQEIEELTDPRKGAENNKQHSENLILKEKLKKLLEVEKVYTRPGLKLSELADLLKTSPACLSAFISTDLKTNFSDLINRYRIEAAKQNLTHKDYLNYKIEYIGEMSGFNSKASFFRVFKKNIGKTPQEYRNQYSKRVG</sequence>
<dbReference type="PROSITE" id="PS00041">
    <property type="entry name" value="HTH_ARAC_FAMILY_1"/>
    <property type="match status" value="1"/>
</dbReference>
<feature type="transmembrane region" description="Helical" evidence="4">
    <location>
        <begin position="140"/>
        <end position="157"/>
    </location>
</feature>
<dbReference type="RefSeq" id="WP_090628283.1">
    <property type="nucleotide sequence ID" value="NZ_FOQO01000007.1"/>
</dbReference>
<evidence type="ECO:0000256" key="4">
    <source>
        <dbReference type="SAM" id="Phobius"/>
    </source>
</evidence>
<feature type="transmembrane region" description="Helical" evidence="4">
    <location>
        <begin position="36"/>
        <end position="60"/>
    </location>
</feature>
<organism evidence="6 7">
    <name type="scientific">Parapedobacter indicus</name>
    <dbReference type="NCBI Taxonomy" id="1477437"/>
    <lineage>
        <taxon>Bacteria</taxon>
        <taxon>Pseudomonadati</taxon>
        <taxon>Bacteroidota</taxon>
        <taxon>Sphingobacteriia</taxon>
        <taxon>Sphingobacteriales</taxon>
        <taxon>Sphingobacteriaceae</taxon>
        <taxon>Parapedobacter</taxon>
    </lineage>
</organism>